<comment type="similarity">
    <text evidence="5">Belongs to the class I-like SAM-binding methyltransferase superfamily. EFM4 family.</text>
</comment>
<dbReference type="Gene3D" id="3.40.50.150">
    <property type="entry name" value="Vaccinia Virus protein VP39"/>
    <property type="match status" value="1"/>
</dbReference>
<evidence type="ECO:0000256" key="4">
    <source>
        <dbReference type="ARBA" id="ARBA00022691"/>
    </source>
</evidence>
<dbReference type="Proteomes" id="UP000046393">
    <property type="component" value="Unplaced"/>
</dbReference>
<sequence>MDTTDDAKKEEHLTSALGTKQFWDERYCLELKNFLEYNDEGEVWFGRSAENRLISYLTKAGTSLNARIIDLGCGNGSLLRRLKCKGFHCLTGVDYCADAITLATSLSKGETKNDEEASNNISFKVVDLLDPNMNLSLYDVVMDKGTWDAMSLSEDCDRRLLLYRTLISQILDDHGIFIIFSCNFTRDELCKRFGMLPLRYETEIAAEHSFTFGGKTGLTSTGVVFKKVVE</sequence>
<dbReference type="PANTHER" id="PTHR12843">
    <property type="entry name" value="PROTEIN-LYSINE N-METHYLTRANSFERASE METTL10"/>
    <property type="match status" value="1"/>
</dbReference>
<dbReference type="InterPro" id="IPR026635">
    <property type="entry name" value="Efm4/METTL10"/>
</dbReference>
<evidence type="ECO:0000256" key="5">
    <source>
        <dbReference type="HAMAP-Rule" id="MF_03188"/>
    </source>
</evidence>
<protein>
    <recommendedName>
        <fullName evidence="5">Protein-lysine N-methyltransferase</fullName>
        <ecNumber evidence="5">2.1.1.-</ecNumber>
    </recommendedName>
</protein>
<comment type="function">
    <text evidence="5">S-adenosyl-L-methionine-dependent protein-lysine N-methyltransferase that methylates elongation factor 1-alpha.</text>
</comment>
<evidence type="ECO:0000256" key="1">
    <source>
        <dbReference type="ARBA" id="ARBA00022490"/>
    </source>
</evidence>
<dbReference type="Pfam" id="PF13847">
    <property type="entry name" value="Methyltransf_31"/>
    <property type="match status" value="1"/>
</dbReference>
<keyword evidence="4 5" id="KW-0949">S-adenosyl-L-methionine</keyword>
<dbReference type="SUPFAM" id="SSF53335">
    <property type="entry name" value="S-adenosyl-L-methionine-dependent methyltransferases"/>
    <property type="match status" value="1"/>
</dbReference>
<proteinExistence type="inferred from homology"/>
<name>A0A0N5APZ8_9BILA</name>
<evidence type="ECO:0000256" key="3">
    <source>
        <dbReference type="ARBA" id="ARBA00022679"/>
    </source>
</evidence>
<dbReference type="CDD" id="cd02440">
    <property type="entry name" value="AdoMet_MTases"/>
    <property type="match status" value="1"/>
</dbReference>
<dbReference type="WBParaSite" id="SMUV_0000674101-mRNA-1">
    <property type="protein sequence ID" value="SMUV_0000674101-mRNA-1"/>
    <property type="gene ID" value="SMUV_0000674101"/>
</dbReference>
<keyword evidence="7" id="KW-1185">Reference proteome</keyword>
<reference evidence="8" key="1">
    <citation type="submission" date="2017-02" db="UniProtKB">
        <authorList>
            <consortium name="WormBaseParasite"/>
        </authorList>
    </citation>
    <scope>IDENTIFICATION</scope>
</reference>
<dbReference type="GO" id="GO:0016279">
    <property type="term" value="F:protein-lysine N-methyltransferase activity"/>
    <property type="evidence" value="ECO:0007669"/>
    <property type="project" value="UniProtKB-UniRule"/>
</dbReference>
<accession>A0A0N5APZ8</accession>
<keyword evidence="3 5" id="KW-0808">Transferase</keyword>
<evidence type="ECO:0000313" key="8">
    <source>
        <dbReference type="WBParaSite" id="SMUV_0000674101-mRNA-1"/>
    </source>
</evidence>
<comment type="subcellular location">
    <subcellularLocation>
        <location evidence="5">Cytoplasm</location>
    </subcellularLocation>
</comment>
<dbReference type="GO" id="GO:0032259">
    <property type="term" value="P:methylation"/>
    <property type="evidence" value="ECO:0007669"/>
    <property type="project" value="UniProtKB-KW"/>
</dbReference>
<dbReference type="AlphaFoldDB" id="A0A0N5APZ8"/>
<dbReference type="InterPro" id="IPR029063">
    <property type="entry name" value="SAM-dependent_MTases_sf"/>
</dbReference>
<dbReference type="InterPro" id="IPR025714">
    <property type="entry name" value="Methyltranfer_dom"/>
</dbReference>
<feature type="domain" description="Methyltransferase" evidence="6">
    <location>
        <begin position="65"/>
        <end position="190"/>
    </location>
</feature>
<dbReference type="EC" id="2.1.1.-" evidence="5"/>
<dbReference type="STRING" id="451379.A0A0N5APZ8"/>
<keyword evidence="2 5" id="KW-0489">Methyltransferase</keyword>
<evidence type="ECO:0000256" key="2">
    <source>
        <dbReference type="ARBA" id="ARBA00022603"/>
    </source>
</evidence>
<dbReference type="GO" id="GO:0005737">
    <property type="term" value="C:cytoplasm"/>
    <property type="evidence" value="ECO:0007669"/>
    <property type="project" value="UniProtKB-SubCell"/>
</dbReference>
<organism evidence="7 8">
    <name type="scientific">Syphacia muris</name>
    <dbReference type="NCBI Taxonomy" id="451379"/>
    <lineage>
        <taxon>Eukaryota</taxon>
        <taxon>Metazoa</taxon>
        <taxon>Ecdysozoa</taxon>
        <taxon>Nematoda</taxon>
        <taxon>Chromadorea</taxon>
        <taxon>Rhabditida</taxon>
        <taxon>Spirurina</taxon>
        <taxon>Oxyuridomorpha</taxon>
        <taxon>Oxyuroidea</taxon>
        <taxon>Oxyuridae</taxon>
        <taxon>Syphacia</taxon>
    </lineage>
</organism>
<dbReference type="HAMAP" id="MF_03188">
    <property type="entry name" value="Methyltr_EFM4"/>
    <property type="match status" value="1"/>
</dbReference>
<keyword evidence="1 5" id="KW-0963">Cytoplasm</keyword>
<evidence type="ECO:0000259" key="6">
    <source>
        <dbReference type="Pfam" id="PF13847"/>
    </source>
</evidence>
<evidence type="ECO:0000313" key="7">
    <source>
        <dbReference type="Proteomes" id="UP000046393"/>
    </source>
</evidence>
<dbReference type="PANTHER" id="PTHR12843:SF5">
    <property type="entry name" value="EEF1A LYSINE METHYLTRANSFERASE 2"/>
    <property type="match status" value="1"/>
</dbReference>